<accession>X0XSF2</accession>
<evidence type="ECO:0008006" key="2">
    <source>
        <dbReference type="Google" id="ProtNLM"/>
    </source>
</evidence>
<dbReference type="Gene3D" id="2.60.40.1180">
    <property type="entry name" value="Golgi alpha-mannosidase II"/>
    <property type="match status" value="1"/>
</dbReference>
<feature type="non-terminal residue" evidence="1">
    <location>
        <position position="1"/>
    </location>
</feature>
<dbReference type="AlphaFoldDB" id="X0XSF2"/>
<gene>
    <name evidence="1" type="ORF">S01H1_72813</name>
</gene>
<reference evidence="1" key="1">
    <citation type="journal article" date="2014" name="Front. Microbiol.">
        <title>High frequency of phylogenetically diverse reductive dehalogenase-homologous genes in deep subseafloor sedimentary metagenomes.</title>
        <authorList>
            <person name="Kawai M."/>
            <person name="Futagami T."/>
            <person name="Toyoda A."/>
            <person name="Takaki Y."/>
            <person name="Nishi S."/>
            <person name="Hori S."/>
            <person name="Arai W."/>
            <person name="Tsubouchi T."/>
            <person name="Morono Y."/>
            <person name="Uchiyama I."/>
            <person name="Ito T."/>
            <person name="Fujiyama A."/>
            <person name="Inagaki F."/>
            <person name="Takami H."/>
        </authorList>
    </citation>
    <scope>NUCLEOTIDE SEQUENCE</scope>
    <source>
        <strain evidence="1">Expedition CK06-06</strain>
    </source>
</reference>
<sequence>SDPREMAVSPKKASKSLQVIGDWMKTNGASIYGTKASPFEKLSWGRCSQKSLPGGKTRFYLHVFDWPSDGKLIVPIMTQKVPTARRLADGDTLRVASNKEQVTIFVGDAMPDKIATVIELDVEGLPKVSHQ</sequence>
<evidence type="ECO:0000313" key="1">
    <source>
        <dbReference type="EMBL" id="GAG38262.1"/>
    </source>
</evidence>
<comment type="caution">
    <text evidence="1">The sequence shown here is derived from an EMBL/GenBank/DDBJ whole genome shotgun (WGS) entry which is preliminary data.</text>
</comment>
<name>X0XSF2_9ZZZZ</name>
<protein>
    <recommendedName>
        <fullName evidence="2">Alpha-L-fucosidase C-terminal domain-containing protein</fullName>
    </recommendedName>
</protein>
<dbReference type="InterPro" id="IPR013780">
    <property type="entry name" value="Glyco_hydro_b"/>
</dbReference>
<organism evidence="1">
    <name type="scientific">marine sediment metagenome</name>
    <dbReference type="NCBI Taxonomy" id="412755"/>
    <lineage>
        <taxon>unclassified sequences</taxon>
        <taxon>metagenomes</taxon>
        <taxon>ecological metagenomes</taxon>
    </lineage>
</organism>
<dbReference type="EMBL" id="BARS01048601">
    <property type="protein sequence ID" value="GAG38262.1"/>
    <property type="molecule type" value="Genomic_DNA"/>
</dbReference>
<proteinExistence type="predicted"/>